<evidence type="ECO:0000259" key="6">
    <source>
        <dbReference type="Pfam" id="PF05699"/>
    </source>
</evidence>
<dbReference type="PANTHER" id="PTHR46481">
    <property type="entry name" value="ZINC FINGER BED DOMAIN-CONTAINING PROTEIN 4"/>
    <property type="match status" value="1"/>
</dbReference>
<evidence type="ECO:0000313" key="8">
    <source>
        <dbReference type="Proteomes" id="UP000091967"/>
    </source>
</evidence>
<name>A0A1B8A3C7_FUSPO</name>
<organism evidence="7 8">
    <name type="scientific">Fusarium poae</name>
    <dbReference type="NCBI Taxonomy" id="36050"/>
    <lineage>
        <taxon>Eukaryota</taxon>
        <taxon>Fungi</taxon>
        <taxon>Dikarya</taxon>
        <taxon>Ascomycota</taxon>
        <taxon>Pezizomycotina</taxon>
        <taxon>Sordariomycetes</taxon>
        <taxon>Hypocreomycetidae</taxon>
        <taxon>Hypocreales</taxon>
        <taxon>Nectriaceae</taxon>
        <taxon>Fusarium</taxon>
    </lineage>
</organism>
<dbReference type="InterPro" id="IPR052035">
    <property type="entry name" value="ZnF_BED_domain_contain"/>
</dbReference>
<evidence type="ECO:0000256" key="1">
    <source>
        <dbReference type="ARBA" id="ARBA00004123"/>
    </source>
</evidence>
<proteinExistence type="predicted"/>
<keyword evidence="2" id="KW-0479">Metal-binding</keyword>
<evidence type="ECO:0000256" key="5">
    <source>
        <dbReference type="ARBA" id="ARBA00023242"/>
    </source>
</evidence>
<evidence type="ECO:0000313" key="7">
    <source>
        <dbReference type="EMBL" id="OBS14979.1"/>
    </source>
</evidence>
<keyword evidence="4" id="KW-0862">Zinc</keyword>
<gene>
    <name evidence="7" type="ORF">FPOA_28804</name>
</gene>
<feature type="domain" description="HAT C-terminal dimerisation" evidence="6">
    <location>
        <begin position="612"/>
        <end position="692"/>
    </location>
</feature>
<dbReference type="AlphaFoldDB" id="A0A1B8A3C7"/>
<keyword evidence="8" id="KW-1185">Reference proteome</keyword>
<dbReference type="GO" id="GO:0046983">
    <property type="term" value="F:protein dimerization activity"/>
    <property type="evidence" value="ECO:0007669"/>
    <property type="project" value="InterPro"/>
</dbReference>
<dbReference type="GO" id="GO:0005634">
    <property type="term" value="C:nucleus"/>
    <property type="evidence" value="ECO:0007669"/>
    <property type="project" value="UniProtKB-SubCell"/>
</dbReference>
<comment type="subcellular location">
    <subcellularLocation>
        <location evidence="1">Nucleus</location>
    </subcellularLocation>
</comment>
<dbReference type="InterPro" id="IPR008906">
    <property type="entry name" value="HATC_C_dom"/>
</dbReference>
<evidence type="ECO:0000256" key="4">
    <source>
        <dbReference type="ARBA" id="ARBA00022833"/>
    </source>
</evidence>
<dbReference type="OMA" id="WWHEREE"/>
<dbReference type="Pfam" id="PF05699">
    <property type="entry name" value="Dimer_Tnp_hAT"/>
    <property type="match status" value="1"/>
</dbReference>
<keyword evidence="3" id="KW-0863">Zinc-finger</keyword>
<sequence length="726" mass="81729">MVSESSSVPSTPSSNPDFIDVERFFTREKAKPRALYVCLYCKASPWRDGYKGNARRHIRNHHPYLIGLSSRQNRSQQSLDTYITSSTTPSAAALRNAFNRQAYVEAIIGLVTRRRVAFSMVEWDELKDLALACNPAIEDSLITSRRTVMRYISANYELYADHLAQSLQSAVSMIHISSDLWTSPHRHGMLAVCGQWVDKDYGLRKALLGLLGCPKDHSGKSQAGLIADVLKRFGIRRVGYHTGDNATSNNTCLEALSEKLFNEREIIFDPFRRRIRCFGHIINLSLQAFLLARSKEALQAALHATGDVAGAQSVETFSAALGESAPPASDIPVDQTLEENHGRQQRDRNARRVEFSGWEGIGALRKLHHLAVWLRNSPIHSDDWREAVNRSLGIDNTTRWSSWYKTISVALDKKVQIVQFMVDHDKDIGLTNLLTGADWDILSKTHAFLQPFTEATLITEGDKASICSTLRLMDGLLSHFEKAKIHYSTPEFHDSRMLHSIEMGWFVLNKYYTMSEEAPVYVAALLLDPRCRKAYLDKNWKSAWINPAIAGVRQVWEEEYNINNSVNDIDGDIVTTPEDTPVAPGKPPSQLQLLLQEMEVETAVSTDSDNLEAFINAPAIKIDCEPLEWWCRTEQRRQFPRLSRMAIDILSINPQSAEPERTFSGARRTASWDRLSITCERIEEVECLGNWIRNGHIVASRDGGLGLVCDPDGVNGNVDTEISDTE</sequence>
<dbReference type="PANTHER" id="PTHR46481:SF10">
    <property type="entry name" value="ZINC FINGER BED DOMAIN-CONTAINING PROTEIN 39"/>
    <property type="match status" value="1"/>
</dbReference>
<dbReference type="EMBL" id="LYXU01000176">
    <property type="protein sequence ID" value="OBS14979.1"/>
    <property type="molecule type" value="Genomic_DNA"/>
</dbReference>
<accession>A0A1B8A3C7</accession>
<dbReference type="SUPFAM" id="SSF53098">
    <property type="entry name" value="Ribonuclease H-like"/>
    <property type="match status" value="1"/>
</dbReference>
<dbReference type="InterPro" id="IPR012337">
    <property type="entry name" value="RNaseH-like_sf"/>
</dbReference>
<protein>
    <recommendedName>
        <fullName evidence="6">HAT C-terminal dimerisation domain-containing protein</fullName>
    </recommendedName>
</protein>
<reference evidence="7 8" key="1">
    <citation type="submission" date="2016-06" db="EMBL/GenBank/DDBJ databases">
        <title>Living apart together: crosstalk between the core and supernumerary genomes in a fungal plant pathogen.</title>
        <authorList>
            <person name="Vanheule A."/>
            <person name="Audenaert K."/>
            <person name="Warris S."/>
            <person name="Van De Geest H."/>
            <person name="Schijlen E."/>
            <person name="Hofte M."/>
            <person name="De Saeger S."/>
            <person name="Haesaert G."/>
            <person name="Waalwijk C."/>
            <person name="Van Der Lee T."/>
        </authorList>
    </citation>
    <scope>NUCLEOTIDE SEQUENCE [LARGE SCALE GENOMIC DNA]</scope>
    <source>
        <strain evidence="7 8">2516</strain>
    </source>
</reference>
<evidence type="ECO:0000256" key="3">
    <source>
        <dbReference type="ARBA" id="ARBA00022771"/>
    </source>
</evidence>
<evidence type="ECO:0000256" key="2">
    <source>
        <dbReference type="ARBA" id="ARBA00022723"/>
    </source>
</evidence>
<keyword evidence="5" id="KW-0539">Nucleus</keyword>
<comment type="caution">
    <text evidence="7">The sequence shown here is derived from an EMBL/GenBank/DDBJ whole genome shotgun (WGS) entry which is preliminary data.</text>
</comment>
<dbReference type="GO" id="GO:0008270">
    <property type="term" value="F:zinc ion binding"/>
    <property type="evidence" value="ECO:0007669"/>
    <property type="project" value="UniProtKB-KW"/>
</dbReference>
<dbReference type="Proteomes" id="UP000091967">
    <property type="component" value="Unassembled WGS sequence"/>
</dbReference>